<dbReference type="Gene3D" id="3.40.50.300">
    <property type="entry name" value="P-loop containing nucleotide triphosphate hydrolases"/>
    <property type="match status" value="1"/>
</dbReference>
<name>A0AAN7N2B9_MYCAM</name>
<proteinExistence type="predicted"/>
<accession>A0AAN7N2B9</accession>
<organism evidence="2 3">
    <name type="scientific">Mycteria americana</name>
    <name type="common">Wood stork</name>
    <dbReference type="NCBI Taxonomy" id="33587"/>
    <lineage>
        <taxon>Eukaryota</taxon>
        <taxon>Metazoa</taxon>
        <taxon>Chordata</taxon>
        <taxon>Craniata</taxon>
        <taxon>Vertebrata</taxon>
        <taxon>Euteleostomi</taxon>
        <taxon>Archelosauria</taxon>
        <taxon>Archosauria</taxon>
        <taxon>Dinosauria</taxon>
        <taxon>Saurischia</taxon>
        <taxon>Theropoda</taxon>
        <taxon>Coelurosauria</taxon>
        <taxon>Aves</taxon>
        <taxon>Neognathae</taxon>
        <taxon>Neoaves</taxon>
        <taxon>Aequornithes</taxon>
        <taxon>Ciconiiformes</taxon>
        <taxon>Ciconiidae</taxon>
        <taxon>Mycteria</taxon>
    </lineage>
</organism>
<feature type="region of interest" description="Disordered" evidence="1">
    <location>
        <begin position="1"/>
        <end position="43"/>
    </location>
</feature>
<feature type="compositionally biased region" description="Low complexity" evidence="1">
    <location>
        <begin position="95"/>
        <end position="107"/>
    </location>
</feature>
<comment type="caution">
    <text evidence="2">The sequence shown here is derived from an EMBL/GenBank/DDBJ whole genome shotgun (WGS) entry which is preliminary data.</text>
</comment>
<dbReference type="SUPFAM" id="SSF52540">
    <property type="entry name" value="P-loop containing nucleoside triphosphate hydrolases"/>
    <property type="match status" value="1"/>
</dbReference>
<evidence type="ECO:0000256" key="1">
    <source>
        <dbReference type="SAM" id="MobiDB-lite"/>
    </source>
</evidence>
<keyword evidence="3" id="KW-1185">Reference proteome</keyword>
<protein>
    <submittedName>
        <fullName evidence="2">Uncharacterized protein</fullName>
    </submittedName>
</protein>
<dbReference type="AlphaFoldDB" id="A0AAN7N2B9"/>
<evidence type="ECO:0000313" key="3">
    <source>
        <dbReference type="Proteomes" id="UP001333110"/>
    </source>
</evidence>
<feature type="region of interest" description="Disordered" evidence="1">
    <location>
        <begin position="85"/>
        <end position="147"/>
    </location>
</feature>
<dbReference type="InterPro" id="IPR027417">
    <property type="entry name" value="P-loop_NTPase"/>
</dbReference>
<sequence length="147" mass="14808">MAGCGAPGSPPRQSGPGSALEEEEEDDDPALGCDGDLEVNPYDGLPFSSRYYELLRQRRELPVWTTKYSFMEHLEGNSGIILVSGPPGTGKSTQVSAGAVSGPSGAAGPAGGCGRLGRATPLPGSPAQGCGTGHSASSLSPRPLDPG</sequence>
<dbReference type="EMBL" id="JAUNZN010000007">
    <property type="protein sequence ID" value="KAK4818562.1"/>
    <property type="molecule type" value="Genomic_DNA"/>
</dbReference>
<reference evidence="2 3" key="1">
    <citation type="journal article" date="2023" name="J. Hered.">
        <title>Chromosome-level genome of the wood stork (Mycteria americana) provides insight into avian chromosome evolution.</title>
        <authorList>
            <person name="Flamio R. Jr."/>
            <person name="Ramstad K.M."/>
        </authorList>
    </citation>
    <scope>NUCLEOTIDE SEQUENCE [LARGE SCALE GENOMIC DNA]</scope>
    <source>
        <strain evidence="2">JAX WOST 10</strain>
    </source>
</reference>
<dbReference type="Proteomes" id="UP001333110">
    <property type="component" value="Unassembled WGS sequence"/>
</dbReference>
<feature type="compositionally biased region" description="Acidic residues" evidence="1">
    <location>
        <begin position="20"/>
        <end position="29"/>
    </location>
</feature>
<evidence type="ECO:0000313" key="2">
    <source>
        <dbReference type="EMBL" id="KAK4818562.1"/>
    </source>
</evidence>
<gene>
    <name evidence="2" type="ORF">QYF61_014698</name>
</gene>